<dbReference type="EMBL" id="PDUG01000007">
    <property type="protein sequence ID" value="PIC14388.1"/>
    <property type="molecule type" value="Genomic_DNA"/>
</dbReference>
<evidence type="ECO:0000313" key="2">
    <source>
        <dbReference type="Proteomes" id="UP000230233"/>
    </source>
</evidence>
<proteinExistence type="predicted"/>
<reference evidence="2" key="1">
    <citation type="submission" date="2017-10" db="EMBL/GenBank/DDBJ databases">
        <title>Rapid genome shrinkage in a self-fertile nematode reveals novel sperm competition proteins.</title>
        <authorList>
            <person name="Yin D."/>
            <person name="Schwarz E.M."/>
            <person name="Thomas C.G."/>
            <person name="Felde R.L."/>
            <person name="Korf I.F."/>
            <person name="Cutter A.D."/>
            <person name="Schartner C.M."/>
            <person name="Ralston E.J."/>
            <person name="Meyer B.J."/>
            <person name="Haag E.S."/>
        </authorList>
    </citation>
    <scope>NUCLEOTIDE SEQUENCE [LARGE SCALE GENOMIC DNA]</scope>
    <source>
        <strain evidence="2">JU1422</strain>
    </source>
</reference>
<sequence length="84" mass="9010">MVVTTHPSTIVCEKNGKRVITVVVDIGKSPILAGPPGTRCSENRTDDFNGLCSLETSGKSGDARKGYAEQVGQKIDEEIDNFID</sequence>
<dbReference type="AlphaFoldDB" id="A0A2G5SH42"/>
<evidence type="ECO:0000313" key="1">
    <source>
        <dbReference type="EMBL" id="PIC14388.1"/>
    </source>
</evidence>
<name>A0A2G5SH42_9PELO</name>
<dbReference type="Proteomes" id="UP000230233">
    <property type="component" value="Unassembled WGS sequence"/>
</dbReference>
<organism evidence="1 2">
    <name type="scientific">Caenorhabditis nigoni</name>
    <dbReference type="NCBI Taxonomy" id="1611254"/>
    <lineage>
        <taxon>Eukaryota</taxon>
        <taxon>Metazoa</taxon>
        <taxon>Ecdysozoa</taxon>
        <taxon>Nematoda</taxon>
        <taxon>Chromadorea</taxon>
        <taxon>Rhabditida</taxon>
        <taxon>Rhabditina</taxon>
        <taxon>Rhabditomorpha</taxon>
        <taxon>Rhabditoidea</taxon>
        <taxon>Rhabditidae</taxon>
        <taxon>Peloderinae</taxon>
        <taxon>Caenorhabditis</taxon>
    </lineage>
</organism>
<comment type="caution">
    <text evidence="1">The sequence shown here is derived from an EMBL/GenBank/DDBJ whole genome shotgun (WGS) entry which is preliminary data.</text>
</comment>
<accession>A0A2G5SH42</accession>
<gene>
    <name evidence="1" type="ORF">B9Z55_026722</name>
</gene>
<protein>
    <submittedName>
        <fullName evidence="1">Uncharacterized protein</fullName>
    </submittedName>
</protein>
<keyword evidence="2" id="KW-1185">Reference proteome</keyword>